<keyword evidence="2" id="KW-1185">Reference proteome</keyword>
<evidence type="ECO:0000313" key="2">
    <source>
        <dbReference type="Proteomes" id="UP001558535"/>
    </source>
</evidence>
<dbReference type="InterPro" id="IPR008727">
    <property type="entry name" value="PAAR_motif"/>
</dbReference>
<name>A0ABV3WHH6_9BURK</name>
<reference evidence="1 2" key="1">
    <citation type="submission" date="2024-07" db="EMBL/GenBank/DDBJ databases">
        <title>A survey of Mimosa microsymbionts across Brazilian biomes reveals a high diversity of Paraburkholderia nodulating endemic species, but also that Cupriavidus is common as a symbiont of widespread species.</title>
        <authorList>
            <person name="Rouws L."/>
            <person name="Barauna A."/>
            <person name="Beukes C."/>
            <person name="Rouws J.R.C."/>
            <person name="De Faria S.M."/>
            <person name="Gross E."/>
            <person name="Bueno Dos Reis Junior F."/>
            <person name="Simon M.F."/>
            <person name="Maluk M."/>
            <person name="Odee D.W."/>
            <person name="Kenicer G."/>
            <person name="Young J.P.W."/>
            <person name="Reis V.M."/>
            <person name="Zilli J."/>
            <person name="James E.K."/>
        </authorList>
    </citation>
    <scope>NUCLEOTIDE SEQUENCE [LARGE SCALE GENOMIC DNA]</scope>
    <source>
        <strain evidence="1 2">BR14375</strain>
    </source>
</reference>
<gene>
    <name evidence="1" type="ORF">AB3X84_22120</name>
</gene>
<accession>A0ABV3WHH6</accession>
<dbReference type="CDD" id="cd14744">
    <property type="entry name" value="PAAR_CT_2"/>
    <property type="match status" value="1"/>
</dbReference>
<sequence length="96" mass="10286">MSVRHDIREGDTTTASGRVIATVRNDIIDGRAAAYEGDPVWCPECNTTGKIVCVGERLPERGPDGRRPALSGDSCLCQCRPSPLLIASQYRAGARA</sequence>
<organism evidence="1 2">
    <name type="scientific">Paraburkholderia phenoliruptrix</name>
    <dbReference type="NCBI Taxonomy" id="252970"/>
    <lineage>
        <taxon>Bacteria</taxon>
        <taxon>Pseudomonadati</taxon>
        <taxon>Pseudomonadota</taxon>
        <taxon>Betaproteobacteria</taxon>
        <taxon>Burkholderiales</taxon>
        <taxon>Burkholderiaceae</taxon>
        <taxon>Paraburkholderia</taxon>
    </lineage>
</organism>
<proteinExistence type="predicted"/>
<comment type="caution">
    <text evidence="1">The sequence shown here is derived from an EMBL/GenBank/DDBJ whole genome shotgun (WGS) entry which is preliminary data.</text>
</comment>
<dbReference type="Pfam" id="PF05488">
    <property type="entry name" value="PAAR_motif"/>
    <property type="match status" value="1"/>
</dbReference>
<dbReference type="EMBL" id="JBFPKE010000008">
    <property type="protein sequence ID" value="MEX3752696.1"/>
    <property type="molecule type" value="Genomic_DNA"/>
</dbReference>
<dbReference type="RefSeq" id="WP_310110334.1">
    <property type="nucleotide sequence ID" value="NZ_CP168531.1"/>
</dbReference>
<evidence type="ECO:0000313" key="1">
    <source>
        <dbReference type="EMBL" id="MEX3752696.1"/>
    </source>
</evidence>
<protein>
    <submittedName>
        <fullName evidence="1">PAAR domain-containing protein</fullName>
    </submittedName>
</protein>
<dbReference type="Proteomes" id="UP001558535">
    <property type="component" value="Unassembled WGS sequence"/>
</dbReference>